<dbReference type="RefSeq" id="WP_090155715.1">
    <property type="nucleotide sequence ID" value="NZ_FNAN01000016.1"/>
</dbReference>
<dbReference type="PROSITE" id="PS01124">
    <property type="entry name" value="HTH_ARAC_FAMILY_2"/>
    <property type="match status" value="1"/>
</dbReference>
<accession>A0A1G7SLR4</accession>
<dbReference type="InterPro" id="IPR018062">
    <property type="entry name" value="HTH_AraC-typ_CS"/>
</dbReference>
<dbReference type="InterPro" id="IPR020449">
    <property type="entry name" value="Tscrpt_reg_AraC-type_HTH"/>
</dbReference>
<name>A0A1G7SLR4_9BACT</name>
<dbReference type="PANTHER" id="PTHR46796">
    <property type="entry name" value="HTH-TYPE TRANSCRIPTIONAL ACTIVATOR RHAS-RELATED"/>
    <property type="match status" value="1"/>
</dbReference>
<dbReference type="InterPro" id="IPR018060">
    <property type="entry name" value="HTH_AraC"/>
</dbReference>
<dbReference type="GO" id="GO:0043565">
    <property type="term" value="F:sequence-specific DNA binding"/>
    <property type="evidence" value="ECO:0007669"/>
    <property type="project" value="InterPro"/>
</dbReference>
<gene>
    <name evidence="5" type="ORF">SAMN04487996_116144</name>
</gene>
<reference evidence="6" key="1">
    <citation type="submission" date="2016-10" db="EMBL/GenBank/DDBJ databases">
        <authorList>
            <person name="Varghese N."/>
            <person name="Submissions S."/>
        </authorList>
    </citation>
    <scope>NUCLEOTIDE SEQUENCE [LARGE SCALE GENOMIC DNA]</scope>
    <source>
        <strain evidence="6">DSM 25329</strain>
    </source>
</reference>
<dbReference type="STRING" id="659014.SAMN04487996_116144"/>
<dbReference type="SMART" id="SM00342">
    <property type="entry name" value="HTH_ARAC"/>
    <property type="match status" value="1"/>
</dbReference>
<feature type="domain" description="HTH araC/xylS-type" evidence="4">
    <location>
        <begin position="166"/>
        <end position="264"/>
    </location>
</feature>
<keyword evidence="6" id="KW-1185">Reference proteome</keyword>
<dbReference type="EMBL" id="FNAN01000016">
    <property type="protein sequence ID" value="SDG23881.1"/>
    <property type="molecule type" value="Genomic_DNA"/>
</dbReference>
<keyword evidence="2" id="KW-0238">DNA-binding</keyword>
<organism evidence="5 6">
    <name type="scientific">Dyadobacter soli</name>
    <dbReference type="NCBI Taxonomy" id="659014"/>
    <lineage>
        <taxon>Bacteria</taxon>
        <taxon>Pseudomonadati</taxon>
        <taxon>Bacteroidota</taxon>
        <taxon>Cytophagia</taxon>
        <taxon>Cytophagales</taxon>
        <taxon>Spirosomataceae</taxon>
        <taxon>Dyadobacter</taxon>
    </lineage>
</organism>
<dbReference type="Pfam" id="PF12833">
    <property type="entry name" value="HTH_18"/>
    <property type="match status" value="1"/>
</dbReference>
<dbReference type="InterPro" id="IPR050204">
    <property type="entry name" value="AraC_XylS_family_regulators"/>
</dbReference>
<dbReference type="Proteomes" id="UP000198748">
    <property type="component" value="Unassembled WGS sequence"/>
</dbReference>
<protein>
    <submittedName>
        <fullName evidence="5">AraC family transcriptional regulator</fullName>
    </submittedName>
</protein>
<evidence type="ECO:0000256" key="2">
    <source>
        <dbReference type="ARBA" id="ARBA00023125"/>
    </source>
</evidence>
<dbReference type="SUPFAM" id="SSF46689">
    <property type="entry name" value="Homeodomain-like"/>
    <property type="match status" value="2"/>
</dbReference>
<evidence type="ECO:0000313" key="5">
    <source>
        <dbReference type="EMBL" id="SDG23881.1"/>
    </source>
</evidence>
<dbReference type="AlphaFoldDB" id="A0A1G7SLR4"/>
<evidence type="ECO:0000313" key="6">
    <source>
        <dbReference type="Proteomes" id="UP000198748"/>
    </source>
</evidence>
<sequence>MQLLPTATYLGKNLTTRLENGIWTSVTTYSQENLPNVSLHAHENAHITMLLAGATVEKRQHSECYRQAGEAIFFHAGEPHQNSKTLPGSRNFNIEFTPDFIKTFDLTECGIGQATHANPLAAAAFLRAYRQLIYDGDCIGDSITMAVLGLLRMRETAGCRQPDWVLQIAELLHDRWNEHVSLHELATQTGTHPVTISKYFTRYFGCTLSEYIRNLRVKNSITRIKNTAYPLTRIAYESGFADQAHFTRAFKQVTGFLPKEYRKS</sequence>
<proteinExistence type="predicted"/>
<dbReference type="PRINTS" id="PR00032">
    <property type="entry name" value="HTHARAC"/>
</dbReference>
<keyword evidence="1" id="KW-0805">Transcription regulation</keyword>
<keyword evidence="3" id="KW-0804">Transcription</keyword>
<dbReference type="Gene3D" id="1.10.10.60">
    <property type="entry name" value="Homeodomain-like"/>
    <property type="match status" value="2"/>
</dbReference>
<dbReference type="PROSITE" id="PS00041">
    <property type="entry name" value="HTH_ARAC_FAMILY_1"/>
    <property type="match status" value="1"/>
</dbReference>
<evidence type="ECO:0000259" key="4">
    <source>
        <dbReference type="PROSITE" id="PS01124"/>
    </source>
</evidence>
<dbReference type="OrthoDB" id="511992at2"/>
<evidence type="ECO:0000256" key="1">
    <source>
        <dbReference type="ARBA" id="ARBA00023015"/>
    </source>
</evidence>
<evidence type="ECO:0000256" key="3">
    <source>
        <dbReference type="ARBA" id="ARBA00023163"/>
    </source>
</evidence>
<dbReference type="GO" id="GO:0003700">
    <property type="term" value="F:DNA-binding transcription factor activity"/>
    <property type="evidence" value="ECO:0007669"/>
    <property type="project" value="InterPro"/>
</dbReference>
<dbReference type="InterPro" id="IPR009057">
    <property type="entry name" value="Homeodomain-like_sf"/>
</dbReference>